<dbReference type="SMART" id="SM01058">
    <property type="entry name" value="CarD_TRCF"/>
    <property type="match status" value="1"/>
</dbReference>
<dbReference type="PANTHER" id="PTHR47964:SF1">
    <property type="entry name" value="ATP-DEPENDENT DNA HELICASE HOMOLOG RECG, CHLOROPLASTIC"/>
    <property type="match status" value="1"/>
</dbReference>
<evidence type="ECO:0000256" key="1">
    <source>
        <dbReference type="ARBA" id="ARBA00022490"/>
    </source>
</evidence>
<dbReference type="SUPFAM" id="SSF141259">
    <property type="entry name" value="CarD-like"/>
    <property type="match status" value="1"/>
</dbReference>
<dbReference type="RefSeq" id="WP_189376121.1">
    <property type="nucleotide sequence ID" value="NZ_BNAH01000001.1"/>
</dbReference>
<name>A0ABQ3IEJ1_9GAMM</name>
<keyword evidence="13" id="KW-1185">Reference proteome</keyword>
<evidence type="ECO:0000256" key="9">
    <source>
        <dbReference type="HAMAP-Rule" id="MF_00969"/>
    </source>
</evidence>
<proteinExistence type="inferred from homology"/>
<organism evidence="12 13">
    <name type="scientific">Thalassotalea profundi</name>
    <dbReference type="NCBI Taxonomy" id="2036687"/>
    <lineage>
        <taxon>Bacteria</taxon>
        <taxon>Pseudomonadati</taxon>
        <taxon>Pseudomonadota</taxon>
        <taxon>Gammaproteobacteria</taxon>
        <taxon>Alteromonadales</taxon>
        <taxon>Colwelliaceae</taxon>
        <taxon>Thalassotalea</taxon>
    </lineage>
</organism>
<evidence type="ECO:0000256" key="5">
    <source>
        <dbReference type="ARBA" id="ARBA00022806"/>
    </source>
</evidence>
<dbReference type="InterPro" id="IPR027417">
    <property type="entry name" value="P-loop_NTPase"/>
</dbReference>
<keyword evidence="8 9" id="KW-0234">DNA repair</keyword>
<dbReference type="Proteomes" id="UP000626370">
    <property type="component" value="Unassembled WGS sequence"/>
</dbReference>
<dbReference type="Pfam" id="PF02559">
    <property type="entry name" value="CarD_TRCF_RID"/>
    <property type="match status" value="1"/>
</dbReference>
<dbReference type="EC" id="3.6.4.-" evidence="9"/>
<dbReference type="PROSITE" id="PS51194">
    <property type="entry name" value="HELICASE_CTER"/>
    <property type="match status" value="1"/>
</dbReference>
<dbReference type="Gene3D" id="3.90.1150.50">
    <property type="entry name" value="Transcription-repair-coupling factor, D7 domain"/>
    <property type="match status" value="1"/>
</dbReference>
<dbReference type="NCBIfam" id="TIGR00580">
    <property type="entry name" value="mfd"/>
    <property type="match status" value="1"/>
</dbReference>
<dbReference type="SMART" id="SM00982">
    <property type="entry name" value="TRCF"/>
    <property type="match status" value="1"/>
</dbReference>
<comment type="similarity">
    <text evidence="9">In the C-terminal section; belongs to the helicase family. RecG subfamily.</text>
</comment>
<dbReference type="Pfam" id="PF00271">
    <property type="entry name" value="Helicase_C"/>
    <property type="match status" value="1"/>
</dbReference>
<dbReference type="Pfam" id="PF21132">
    <property type="entry name" value="MFD_D3"/>
    <property type="match status" value="1"/>
</dbReference>
<dbReference type="InterPro" id="IPR047112">
    <property type="entry name" value="RecG/Mfd"/>
</dbReference>
<comment type="function">
    <text evidence="9">Couples transcription and DNA repair by recognizing RNA polymerase (RNAP) stalled at DNA lesions. Mediates ATP-dependent release of RNAP and its truncated transcript from the DNA, and recruitment of nucleotide excision repair machinery to the damaged site.</text>
</comment>
<evidence type="ECO:0000256" key="6">
    <source>
        <dbReference type="ARBA" id="ARBA00022840"/>
    </source>
</evidence>
<evidence type="ECO:0000256" key="8">
    <source>
        <dbReference type="ARBA" id="ARBA00023204"/>
    </source>
</evidence>
<evidence type="ECO:0000256" key="7">
    <source>
        <dbReference type="ARBA" id="ARBA00023125"/>
    </source>
</evidence>
<dbReference type="EMBL" id="BNAH01000001">
    <property type="protein sequence ID" value="GHE77207.1"/>
    <property type="molecule type" value="Genomic_DNA"/>
</dbReference>
<feature type="domain" description="Helicase C-terminal" evidence="11">
    <location>
        <begin position="830"/>
        <end position="992"/>
    </location>
</feature>
<dbReference type="Gene3D" id="3.40.50.300">
    <property type="entry name" value="P-loop containing nucleotide triphosphate hydrolases"/>
    <property type="match status" value="2"/>
</dbReference>
<dbReference type="Gene3D" id="3.40.50.11140">
    <property type="match status" value="1"/>
</dbReference>
<dbReference type="Gene3D" id="2.40.10.170">
    <property type="match status" value="1"/>
</dbReference>
<dbReference type="InterPro" id="IPR036101">
    <property type="entry name" value="CarD-like/TRCF_RID_sf"/>
</dbReference>
<dbReference type="InterPro" id="IPR048635">
    <property type="entry name" value="MFD_D3"/>
</dbReference>
<keyword evidence="6 9" id="KW-0067">ATP-binding</keyword>
<dbReference type="SMART" id="SM00490">
    <property type="entry name" value="HELICc"/>
    <property type="match status" value="1"/>
</dbReference>
<dbReference type="InterPro" id="IPR005118">
    <property type="entry name" value="TRCF_C"/>
</dbReference>
<dbReference type="Pfam" id="PF17757">
    <property type="entry name" value="UvrB_inter"/>
    <property type="match status" value="1"/>
</dbReference>
<evidence type="ECO:0000256" key="3">
    <source>
        <dbReference type="ARBA" id="ARBA00022763"/>
    </source>
</evidence>
<gene>
    <name evidence="9 12" type="primary">mfd</name>
    <name evidence="12" type="ORF">GCM10011501_00840</name>
</gene>
<evidence type="ECO:0000256" key="2">
    <source>
        <dbReference type="ARBA" id="ARBA00022741"/>
    </source>
</evidence>
<dbReference type="SUPFAM" id="SSF52540">
    <property type="entry name" value="P-loop containing nucleoside triphosphate hydrolases"/>
    <property type="match status" value="4"/>
</dbReference>
<dbReference type="Pfam" id="PF03461">
    <property type="entry name" value="TRCF"/>
    <property type="match status" value="1"/>
</dbReference>
<comment type="caution">
    <text evidence="12">The sequence shown here is derived from an EMBL/GenBank/DDBJ whole genome shotgun (WGS) entry which is preliminary data.</text>
</comment>
<keyword evidence="4 9" id="KW-0378">Hydrolase</keyword>
<dbReference type="InterPro" id="IPR014001">
    <property type="entry name" value="Helicase_ATP-bd"/>
</dbReference>
<dbReference type="CDD" id="cd17991">
    <property type="entry name" value="DEXHc_TRCF"/>
    <property type="match status" value="1"/>
</dbReference>
<dbReference type="Gene3D" id="3.30.2060.10">
    <property type="entry name" value="Penicillin-binding protein 1b domain"/>
    <property type="match status" value="1"/>
</dbReference>
<dbReference type="SUPFAM" id="SSF143517">
    <property type="entry name" value="TRCF domain-like"/>
    <property type="match status" value="1"/>
</dbReference>
<comment type="similarity">
    <text evidence="9">In the N-terminal section; belongs to the UvrB family.</text>
</comment>
<feature type="domain" description="Helicase ATP-binding" evidence="10">
    <location>
        <begin position="656"/>
        <end position="817"/>
    </location>
</feature>
<accession>A0ABQ3IEJ1</accession>
<keyword evidence="1 9" id="KW-0963">Cytoplasm</keyword>
<dbReference type="NCBIfam" id="NF007966">
    <property type="entry name" value="PRK10689.1"/>
    <property type="match status" value="1"/>
</dbReference>
<dbReference type="PANTHER" id="PTHR47964">
    <property type="entry name" value="ATP-DEPENDENT DNA HELICASE HOMOLOG RECG, CHLOROPLASTIC"/>
    <property type="match status" value="1"/>
</dbReference>
<keyword evidence="5" id="KW-0347">Helicase</keyword>
<dbReference type="InterPro" id="IPR003711">
    <property type="entry name" value="CarD-like/TRCF_RID"/>
</dbReference>
<dbReference type="Pfam" id="PF00270">
    <property type="entry name" value="DEAD"/>
    <property type="match status" value="1"/>
</dbReference>
<evidence type="ECO:0000313" key="12">
    <source>
        <dbReference type="EMBL" id="GHE77207.1"/>
    </source>
</evidence>
<protein>
    <recommendedName>
        <fullName evidence="9">Transcription-repair-coupling factor</fullName>
        <shortName evidence="9">TRCF</shortName>
        <ecNumber evidence="9">3.6.4.-</ecNumber>
    </recommendedName>
</protein>
<dbReference type="InterPro" id="IPR041471">
    <property type="entry name" value="UvrB_inter"/>
</dbReference>
<evidence type="ECO:0000259" key="11">
    <source>
        <dbReference type="PROSITE" id="PS51194"/>
    </source>
</evidence>
<evidence type="ECO:0000313" key="13">
    <source>
        <dbReference type="Proteomes" id="UP000626370"/>
    </source>
</evidence>
<keyword evidence="2 9" id="KW-0547">Nucleotide-binding</keyword>
<dbReference type="InterPro" id="IPR004576">
    <property type="entry name" value="Mfd"/>
</dbReference>
<dbReference type="SMART" id="SM00487">
    <property type="entry name" value="DEXDc"/>
    <property type="match status" value="1"/>
</dbReference>
<comment type="subcellular location">
    <subcellularLocation>
        <location evidence="9">Cytoplasm</location>
    </subcellularLocation>
</comment>
<reference evidence="13" key="1">
    <citation type="journal article" date="2019" name="Int. J. Syst. Evol. Microbiol.">
        <title>The Global Catalogue of Microorganisms (GCM) 10K type strain sequencing project: providing services to taxonomists for standard genome sequencing and annotation.</title>
        <authorList>
            <consortium name="The Broad Institute Genomics Platform"/>
            <consortium name="The Broad Institute Genome Sequencing Center for Infectious Disease"/>
            <person name="Wu L."/>
            <person name="Ma J."/>
        </authorList>
    </citation>
    <scope>NUCLEOTIDE SEQUENCE [LARGE SCALE GENOMIC DNA]</scope>
    <source>
        <strain evidence="13">CGMCC 1.15922</strain>
    </source>
</reference>
<dbReference type="Gene3D" id="3.40.50.11180">
    <property type="match status" value="1"/>
</dbReference>
<dbReference type="InterPro" id="IPR001650">
    <property type="entry name" value="Helicase_C-like"/>
</dbReference>
<keyword evidence="7 9" id="KW-0238">DNA-binding</keyword>
<dbReference type="InterPro" id="IPR011545">
    <property type="entry name" value="DEAD/DEAH_box_helicase_dom"/>
</dbReference>
<dbReference type="HAMAP" id="MF_00969">
    <property type="entry name" value="TRCF"/>
    <property type="match status" value="1"/>
</dbReference>
<sequence length="1188" mass="134066">MSKQHLLFSPVITSRRGKNADKKIWSNLTGSSATIAMYQAAVQSKQPLLIVVHDTPNAIKLEHELLSLNSHKLEICLFPDWETLPYDSFSPHQDIISQRLATLYQMSRMTSGIIIVPVTTLSQRLAPKAYLESNSLLINKGDKKDLHQLRQNLEASGYRCVDQVMEHGEFSARGAILDIYPMGSTTPYRLDFFDDEIEEIRLFDPENQRSSDKVDKIDLLPAHEFPTDTDGINMFRQQYREKFPSIIDKESIYHQVSNGILPAGIEYYLPLFFESTNTLCDYLSDNTLVIVSGNIDKALEHYWLDINYRYEDRRYDKTRPLLAPSALFLTSEELYSALKPFDRITIKSAINTSSTISPDDTINQNVEINSENLVISQRGVIEYNVKPLPDLTIDHQLKHPFDLIKLYLSDKATPSKILFVAESQGRRESVLELLQRIDITPVQFKTIEDFINADEKIGITVNSLSAGFVFQDKGESVKNAIALITETELLGDRVRQTRRRNKQQDIQADALFKNLAELSIGQPVVHIDHGIGRYLGLQTLETGGITTEFLTLSYANDAKLYVPVASLHLISRYSGTDAEHAPLHKLGNDSWSKAKRKAAEKVKDVAAELLDIYAKRASNKGYSFKRNKEDYLAFSDSFGFDETHDQQQAINAVISDMLSPKTMDRLVCGDVGFGKTEVAMRAAFVAVNDGKQVAILVPTTLLAQQHYENFRDRFANWPVSIEVLSRFKTTKEQNAVIDKVESGHIDILIGTHKLLQNSIKYKDLGLLIVDEEHRFGVKQKEKIKQLRSNVDILTLTATPIPRTLNMAMGGMRDLSIIATPPQKRLAVKTFVRQRDDALIRESILREILRGGQVYFLHNNVDTIERTAEEIKALLPEANVITAHGQMRERELERIMSDFYHQRFNVLVCTTIIETGIDVPSANTIIMDRADRLGLAQLHQLRGRVGRSHHQAYAYLLTPNVKLITKDAKKRLDAIASLEDLGAGFTLATHDLEIRGAGELLGEEQSGSMSQIGFSLYMEMLDHAVNSLKEGKQPSLDQVLAKQTEIDLRIPALLPEDYIFDVSLRLSMYKQIASCVNKNQLDDVQIELIDRFGLLPQPAKNIIQIAKLRLKAQAIGIDRIDAGPQGGSIEFSDNTKVDPMFIITLIQQQPKVFKMEGANKLKFVLKSEDAKSRLMLMTSILNDLSKKLN</sequence>
<keyword evidence="3 9" id="KW-0227">DNA damage</keyword>
<evidence type="ECO:0000259" key="10">
    <source>
        <dbReference type="PROSITE" id="PS51192"/>
    </source>
</evidence>
<evidence type="ECO:0000256" key="4">
    <source>
        <dbReference type="ARBA" id="ARBA00022801"/>
    </source>
</evidence>
<dbReference type="InterPro" id="IPR037235">
    <property type="entry name" value="TRCF-like_C_D7"/>
</dbReference>
<dbReference type="PROSITE" id="PS51192">
    <property type="entry name" value="HELICASE_ATP_BIND_1"/>
    <property type="match status" value="1"/>
</dbReference>